<name>G0UYM4_TRYCI</name>
<sequence>MPKTRCGPSKRVSSRQRHKVERKKREHKRDVRRAAKALKKSGLGPKRKKRTRELAKLALKVSNAHPDKETILQKILQAREQARIERGNRRAKSRGGDNKEIAEEAKTVTKPQQYKKNILYIPAHESNNFSYQFNKTMRELVFPTNETSLELPSAAYVVTLDARCAAQCVPWGLLDAILHESNAYKESGGTRKVLILFALTKSDLVSAPALISQISLLADALSSNYIESCEEAGSLKNNEILHFAFCPVSSRFAKSVEHLTTVLKRFLTSDNCSKPNKNSNLTGKLCCFIVGLPNTGRKTLRRILLKGNNSNTSAVTVSAAQLQTVSRCDDGLGKSLKFVFPNAKEITLLQFPEDSDLLSELNKLSGSEIIFKPLSFVERLTDPEVVGYALFDAVLDKIGLFQSFCQRNELSSEYKDDEEKLGAASRFFRGLGVTVRRKNGFYVSPFLVTNVGTMGKISSSSLTASVSFTSRQQSTKTTPPDASYSNANPCKLVRVPFLVAEKKHKKRRNVKVKRADHQSIAEFGARIFVCEIHEGKNVPWAVMRSAFKSCLTMSDVEHASTIFDLSLCRGKQVGTCNAAQSSAEHLSLLVDSVSSLLQEYLPFLPNNVIEFRPDAFVAPIHNLSPPNESEGTYDCTECKDAGEDLDEDEEYISEGDEESTNE</sequence>
<accession>G0UYM4</accession>
<dbReference type="AlphaFoldDB" id="G0UYM4"/>
<feature type="region of interest" description="Disordered" evidence="1">
    <location>
        <begin position="626"/>
        <end position="662"/>
    </location>
</feature>
<feature type="region of interest" description="Disordered" evidence="1">
    <location>
        <begin position="1"/>
        <end position="51"/>
    </location>
</feature>
<feature type="region of interest" description="Disordered" evidence="1">
    <location>
        <begin position="83"/>
        <end position="103"/>
    </location>
</feature>
<dbReference type="VEuPathDB" id="TriTrypDB:TcIL3000_10_12730"/>
<protein>
    <recommendedName>
        <fullName evidence="3">Guanine nucleotide-binding protein-like 3 N-terminal domain-containing protein</fullName>
    </recommendedName>
</protein>
<evidence type="ECO:0008006" key="3">
    <source>
        <dbReference type="Google" id="ProtNLM"/>
    </source>
</evidence>
<feature type="compositionally biased region" description="Basic residues" evidence="1">
    <location>
        <begin position="12"/>
        <end position="27"/>
    </location>
</feature>
<evidence type="ECO:0000256" key="1">
    <source>
        <dbReference type="SAM" id="MobiDB-lite"/>
    </source>
</evidence>
<dbReference type="EMBL" id="HE575323">
    <property type="protein sequence ID" value="CCC94491.1"/>
    <property type="molecule type" value="Genomic_DNA"/>
</dbReference>
<feature type="compositionally biased region" description="Acidic residues" evidence="1">
    <location>
        <begin position="643"/>
        <end position="662"/>
    </location>
</feature>
<proteinExistence type="predicted"/>
<reference evidence="2" key="1">
    <citation type="journal article" date="2012" name="Proc. Natl. Acad. Sci. U.S.A.">
        <title>Antigenic diversity is generated by distinct evolutionary mechanisms in African trypanosome species.</title>
        <authorList>
            <person name="Jackson A.P."/>
            <person name="Berry A."/>
            <person name="Aslett M."/>
            <person name="Allison H.C."/>
            <person name="Burton P."/>
            <person name="Vavrova-Anderson J."/>
            <person name="Brown R."/>
            <person name="Browne H."/>
            <person name="Corton N."/>
            <person name="Hauser H."/>
            <person name="Gamble J."/>
            <person name="Gilderthorp R."/>
            <person name="Marcello L."/>
            <person name="McQuillan J."/>
            <person name="Otto T.D."/>
            <person name="Quail M.A."/>
            <person name="Sanders M.J."/>
            <person name="van Tonder A."/>
            <person name="Ginger M.L."/>
            <person name="Field M.C."/>
            <person name="Barry J.D."/>
            <person name="Hertz-Fowler C."/>
            <person name="Berriman M."/>
        </authorList>
    </citation>
    <scope>NUCLEOTIDE SEQUENCE</scope>
    <source>
        <strain evidence="2">IL3000</strain>
    </source>
</reference>
<feature type="compositionally biased region" description="Basic residues" evidence="1">
    <location>
        <begin position="34"/>
        <end position="51"/>
    </location>
</feature>
<gene>
    <name evidence="2" type="ORF">TCIL3000_10_12730</name>
</gene>
<organism evidence="2">
    <name type="scientific">Trypanosoma congolense (strain IL3000)</name>
    <dbReference type="NCBI Taxonomy" id="1068625"/>
    <lineage>
        <taxon>Eukaryota</taxon>
        <taxon>Discoba</taxon>
        <taxon>Euglenozoa</taxon>
        <taxon>Kinetoplastea</taxon>
        <taxon>Metakinetoplastina</taxon>
        <taxon>Trypanosomatida</taxon>
        <taxon>Trypanosomatidae</taxon>
        <taxon>Trypanosoma</taxon>
        <taxon>Nannomonas</taxon>
    </lineage>
</organism>
<evidence type="ECO:0000313" key="2">
    <source>
        <dbReference type="EMBL" id="CCC94491.1"/>
    </source>
</evidence>